<feature type="chain" id="PRO_5032593109" evidence="1">
    <location>
        <begin position="24"/>
        <end position="220"/>
    </location>
</feature>
<organism evidence="2 3">
    <name type="scientific">Candidatus Bodocaedibacter vickermanii</name>
    <dbReference type="NCBI Taxonomy" id="2741701"/>
    <lineage>
        <taxon>Bacteria</taxon>
        <taxon>Pseudomonadati</taxon>
        <taxon>Pseudomonadota</taxon>
        <taxon>Alphaproteobacteria</taxon>
        <taxon>Holosporales</taxon>
        <taxon>Candidatus Paracaedibacteraceae</taxon>
        <taxon>Candidatus Bodocaedibacter</taxon>
    </lineage>
</organism>
<dbReference type="EMBL" id="CP054719">
    <property type="protein sequence ID" value="QOL19610.1"/>
    <property type="molecule type" value="Genomic_DNA"/>
</dbReference>
<proteinExistence type="predicted"/>
<dbReference type="RefSeq" id="WP_350332360.1">
    <property type="nucleotide sequence ID" value="NZ_CP054719.1"/>
</dbReference>
<keyword evidence="1" id="KW-0732">Signal</keyword>
<dbReference type="AlphaFoldDB" id="A0A7L9RSL9"/>
<reference evidence="2 3" key="1">
    <citation type="submission" date="2020-06" db="EMBL/GenBank/DDBJ databases">
        <title>The endosymbiont of the kinetoplastid Bodo saltans is a Paracaedibacter-like alpha-proteobacterium possessing a putative toxin-antitoxin system.</title>
        <authorList>
            <person name="Midha S."/>
            <person name="Rigden D.J."/>
            <person name="Siozios S."/>
            <person name="Hurst G.D.D."/>
            <person name="Jackson A.P."/>
        </authorList>
    </citation>
    <scope>NUCLEOTIDE SEQUENCE [LARGE SCALE GENOMIC DNA]</scope>
    <source>
        <strain evidence="2">Lake Konstanz</strain>
    </source>
</reference>
<name>A0A7L9RSL9_9PROT</name>
<evidence type="ECO:0000313" key="2">
    <source>
        <dbReference type="EMBL" id="QOL19610.1"/>
    </source>
</evidence>
<dbReference type="Proteomes" id="UP000594001">
    <property type="component" value="Chromosome"/>
</dbReference>
<protein>
    <submittedName>
        <fullName evidence="2">Uncharacterized protein</fullName>
    </submittedName>
</protein>
<feature type="signal peptide" evidence="1">
    <location>
        <begin position="1"/>
        <end position="23"/>
    </location>
</feature>
<evidence type="ECO:0000313" key="3">
    <source>
        <dbReference type="Proteomes" id="UP000594001"/>
    </source>
</evidence>
<dbReference type="KEGG" id="pbal:CPBP_00374"/>
<keyword evidence="3" id="KW-1185">Reference proteome</keyword>
<accession>A0A7L9RSL9</accession>
<sequence>MKKLLLTLAIAGSLGNSAFGAAAAVATADELNPTATSPSAAVAMTAEDTQWLKSGVVGRSIKEALTADDLARLERLFGIKTLDPMARVLMILSNSLIERTYTEIDSALNAVEIPGYSPGDLDGFLPDQQAGYILTLENIKKTLKRVKESEPRAALHLAQAEEMVLRLGWESDVNFERREIARFLSLIKLPEHSSNLEALMACILADELCNSEVTDSFLPK</sequence>
<evidence type="ECO:0000256" key="1">
    <source>
        <dbReference type="SAM" id="SignalP"/>
    </source>
</evidence>
<gene>
    <name evidence="2" type="ORF">CPBP_00374</name>
</gene>